<feature type="domain" description="Nucleotide-diphospho-sugar transferase" evidence="4">
    <location>
        <begin position="116"/>
        <end position="243"/>
    </location>
</feature>
<proteinExistence type="predicted"/>
<feature type="region of interest" description="Disordered" evidence="3">
    <location>
        <begin position="26"/>
        <end position="46"/>
    </location>
</feature>
<sequence length="521" mass="58894">MSVTHEAQDRWFKASTMHVPQRWFNAYRDPRGDDGVPSPDRNPSPNYVKEGDLLIHFAGGKVPENKMKRMTEWMDLADQHLPQWETELNQTSYVNEIHGYDYKFVQAAPKPDRGNTWVKVDAVAELLNSYRFVVFLDADTVWEHTEVPAEWLFNRWNITERTSIAMPMDVKREDCVTCDSRKRLMQNTSLIVAQQSERTQEMFAAWASYPGDERCPGCSTWRPKGAHEQRAFAEHVRYEFGRPEDAKRPSVRLDRTNTDPAPELVDEAKRNHWLGSNLSVECIHTPPPGYDDESNRASYFSTRKACDAPPAYGIWKQTDVAQSTETQATTVTAPFVDMKKPARSIRRHRSTEAVKVKPEPKAHYVPRYAASSFLSSTTPIFLSKEARIAARASRHSELKAMPTPAPRQPYVPKYAGAAHLRTSMPMPRSSVIRAASMTDLKKRADSTLSHGSPMVSSPVCSIVVVTEPEVTSPPVLELSLPSNGQLVTDKPSMRKDSAFCTEVMGLASAEDVETWNHWMAL</sequence>
<evidence type="ECO:0000313" key="6">
    <source>
        <dbReference type="EMBL" id="TKA82078.1"/>
    </source>
</evidence>
<dbReference type="PANTHER" id="PTHR31306">
    <property type="entry name" value="ALPHA-1,6-MANNOSYLTRANSFERASE MNN11-RELATED"/>
    <property type="match status" value="1"/>
</dbReference>
<dbReference type="EMBL" id="NAJN01000168">
    <property type="protein sequence ID" value="TKA77878.1"/>
    <property type="molecule type" value="Genomic_DNA"/>
</dbReference>
<dbReference type="OrthoDB" id="3763672at2759"/>
<name>A0A4U0XQK4_9PEZI</name>
<comment type="caution">
    <text evidence="5">The sequence shown here is derived from an EMBL/GenBank/DDBJ whole genome shotgun (WGS) entry which is preliminary data.</text>
</comment>
<keyword evidence="1" id="KW-0328">Glycosyltransferase</keyword>
<accession>A0A4U0XQK4</accession>
<evidence type="ECO:0000256" key="1">
    <source>
        <dbReference type="ARBA" id="ARBA00022676"/>
    </source>
</evidence>
<dbReference type="GO" id="GO:0016757">
    <property type="term" value="F:glycosyltransferase activity"/>
    <property type="evidence" value="ECO:0007669"/>
    <property type="project" value="UniProtKB-KW"/>
</dbReference>
<dbReference type="Proteomes" id="UP000308768">
    <property type="component" value="Unassembled WGS sequence"/>
</dbReference>
<dbReference type="PANTHER" id="PTHR31306:SF3">
    <property type="entry name" value="NUCLEOTIDE-DIPHOSPHO-SUGAR TRANSFERASE DOMAIN-CONTAINING PROTEIN"/>
    <property type="match status" value="1"/>
</dbReference>
<dbReference type="AlphaFoldDB" id="A0A4U0XQK4"/>
<reference evidence="5 7" key="1">
    <citation type="submission" date="2017-03" db="EMBL/GenBank/DDBJ databases">
        <title>Genomes of endolithic fungi from Antarctica.</title>
        <authorList>
            <person name="Coleine C."/>
            <person name="Masonjones S."/>
            <person name="Stajich J.E."/>
        </authorList>
    </citation>
    <scope>NUCLEOTIDE SEQUENCE [LARGE SCALE GENOMIC DNA]</scope>
    <source>
        <strain evidence="5 7">CCFEE 5187</strain>
    </source>
</reference>
<dbReference type="EMBL" id="NAJN01000007">
    <property type="protein sequence ID" value="TKA82078.1"/>
    <property type="molecule type" value="Genomic_DNA"/>
</dbReference>
<keyword evidence="2" id="KW-0808">Transferase</keyword>
<dbReference type="InterPro" id="IPR008630">
    <property type="entry name" value="Glyco_trans_34"/>
</dbReference>
<evidence type="ECO:0000259" key="4">
    <source>
        <dbReference type="Pfam" id="PF03407"/>
    </source>
</evidence>
<dbReference type="STRING" id="331657.A0A4U0XQK4"/>
<dbReference type="GO" id="GO:0000139">
    <property type="term" value="C:Golgi membrane"/>
    <property type="evidence" value="ECO:0007669"/>
    <property type="project" value="TreeGrafter"/>
</dbReference>
<gene>
    <name evidence="6" type="ORF">B0A49_00231</name>
    <name evidence="5" type="ORF">B0A49_01856</name>
</gene>
<organism evidence="5 7">
    <name type="scientific">Cryomyces minteri</name>
    <dbReference type="NCBI Taxonomy" id="331657"/>
    <lineage>
        <taxon>Eukaryota</taxon>
        <taxon>Fungi</taxon>
        <taxon>Dikarya</taxon>
        <taxon>Ascomycota</taxon>
        <taxon>Pezizomycotina</taxon>
        <taxon>Dothideomycetes</taxon>
        <taxon>Dothideomycetes incertae sedis</taxon>
        <taxon>Cryomyces</taxon>
    </lineage>
</organism>
<evidence type="ECO:0000313" key="7">
    <source>
        <dbReference type="Proteomes" id="UP000308768"/>
    </source>
</evidence>
<dbReference type="Pfam" id="PF03407">
    <property type="entry name" value="Nucleotid_trans"/>
    <property type="match status" value="1"/>
</dbReference>
<keyword evidence="7" id="KW-1185">Reference proteome</keyword>
<evidence type="ECO:0000256" key="2">
    <source>
        <dbReference type="ARBA" id="ARBA00022679"/>
    </source>
</evidence>
<protein>
    <recommendedName>
        <fullName evidence="4">Nucleotide-diphospho-sugar transferase domain-containing protein</fullName>
    </recommendedName>
</protein>
<dbReference type="InterPro" id="IPR005069">
    <property type="entry name" value="Nucl-diP-sugar_transferase"/>
</dbReference>
<dbReference type="GO" id="GO:0006487">
    <property type="term" value="P:protein N-linked glycosylation"/>
    <property type="evidence" value="ECO:0007669"/>
    <property type="project" value="TreeGrafter"/>
</dbReference>
<evidence type="ECO:0000313" key="5">
    <source>
        <dbReference type="EMBL" id="TKA77878.1"/>
    </source>
</evidence>
<evidence type="ECO:0000256" key="3">
    <source>
        <dbReference type="SAM" id="MobiDB-lite"/>
    </source>
</evidence>